<dbReference type="FunFam" id="1.20.1260.100:FF:000001">
    <property type="entry name" value="translocator protein 2"/>
    <property type="match status" value="1"/>
</dbReference>
<feature type="transmembrane region" description="Helical" evidence="6">
    <location>
        <begin position="17"/>
        <end position="38"/>
    </location>
</feature>
<dbReference type="InParanoid" id="A0A316VK56"/>
<dbReference type="Gene3D" id="1.20.1260.100">
    <property type="entry name" value="TspO/MBR protein"/>
    <property type="match status" value="1"/>
</dbReference>
<dbReference type="FunCoup" id="A0A316VK56">
    <property type="interactions" value="13"/>
</dbReference>
<gene>
    <name evidence="7" type="ORF">FA14DRAFT_141701</name>
</gene>
<evidence type="ECO:0000256" key="3">
    <source>
        <dbReference type="ARBA" id="ARBA00022692"/>
    </source>
</evidence>
<name>A0A316VK56_9BASI</name>
<keyword evidence="5 6" id="KW-0472">Membrane</keyword>
<dbReference type="InterPro" id="IPR004307">
    <property type="entry name" value="TspO_MBR"/>
</dbReference>
<keyword evidence="8" id="KW-1185">Reference proteome</keyword>
<comment type="similarity">
    <text evidence="2">Belongs to the TspO/BZRP family.</text>
</comment>
<dbReference type="Pfam" id="PF03073">
    <property type="entry name" value="TspO_MBR"/>
    <property type="match status" value="1"/>
</dbReference>
<dbReference type="GO" id="GO:0033013">
    <property type="term" value="P:tetrapyrrole metabolic process"/>
    <property type="evidence" value="ECO:0007669"/>
    <property type="project" value="UniProtKB-ARBA"/>
</dbReference>
<comment type="subcellular location">
    <subcellularLocation>
        <location evidence="1">Membrane</location>
        <topology evidence="1">Multi-pass membrane protein</topology>
    </subcellularLocation>
</comment>
<dbReference type="AlphaFoldDB" id="A0A316VK56"/>
<evidence type="ECO:0000256" key="5">
    <source>
        <dbReference type="ARBA" id="ARBA00023136"/>
    </source>
</evidence>
<proteinExistence type="inferred from homology"/>
<feature type="transmembrane region" description="Helical" evidence="6">
    <location>
        <begin position="59"/>
        <end position="80"/>
    </location>
</feature>
<protein>
    <submittedName>
        <fullName evidence="7">TspO/MBR-related protein</fullName>
    </submittedName>
</protein>
<dbReference type="PANTHER" id="PTHR10057:SF0">
    <property type="entry name" value="TRANSLOCATOR PROTEIN"/>
    <property type="match status" value="1"/>
</dbReference>
<keyword evidence="3 6" id="KW-0812">Transmembrane</keyword>
<dbReference type="PANTHER" id="PTHR10057">
    <property type="entry name" value="PERIPHERAL-TYPE BENZODIAZEPINE RECEPTOR"/>
    <property type="match status" value="1"/>
</dbReference>
<feature type="transmembrane region" description="Helical" evidence="6">
    <location>
        <begin position="115"/>
        <end position="139"/>
    </location>
</feature>
<feature type="transmembrane region" description="Helical" evidence="6">
    <location>
        <begin position="151"/>
        <end position="173"/>
    </location>
</feature>
<dbReference type="Proteomes" id="UP000245771">
    <property type="component" value="Unassembled WGS sequence"/>
</dbReference>
<dbReference type="GeneID" id="37018927"/>
<keyword evidence="4 6" id="KW-1133">Transmembrane helix</keyword>
<dbReference type="InterPro" id="IPR038330">
    <property type="entry name" value="TspO/MBR-related_sf"/>
</dbReference>
<evidence type="ECO:0000313" key="8">
    <source>
        <dbReference type="Proteomes" id="UP000245771"/>
    </source>
</evidence>
<evidence type="ECO:0000313" key="7">
    <source>
        <dbReference type="EMBL" id="PWN37438.1"/>
    </source>
</evidence>
<reference evidence="7 8" key="1">
    <citation type="journal article" date="2018" name="Mol. Biol. Evol.">
        <title>Broad Genomic Sampling Reveals a Smut Pathogenic Ancestry of the Fungal Clade Ustilaginomycotina.</title>
        <authorList>
            <person name="Kijpornyongpan T."/>
            <person name="Mondo S.J."/>
            <person name="Barry K."/>
            <person name="Sandor L."/>
            <person name="Lee J."/>
            <person name="Lipzen A."/>
            <person name="Pangilinan J."/>
            <person name="LaButti K."/>
            <person name="Hainaut M."/>
            <person name="Henrissat B."/>
            <person name="Grigoriev I.V."/>
            <person name="Spatafora J.W."/>
            <person name="Aime M.C."/>
        </authorList>
    </citation>
    <scope>NUCLEOTIDE SEQUENCE [LARGE SCALE GENOMIC DNA]</scope>
    <source>
        <strain evidence="7 8">MCA 3882</strain>
    </source>
</reference>
<dbReference type="GO" id="GO:0005741">
    <property type="term" value="C:mitochondrial outer membrane"/>
    <property type="evidence" value="ECO:0007669"/>
    <property type="project" value="TreeGrafter"/>
</dbReference>
<sequence length="195" mass="21472">MSASLPPLLVDIPRNPFLAVGIPVTLGVATGLVTRTSSKSPESLWYKSLARPKWEPPRWAFGVVWPLLYIAMGVSSHLTVKALDRTPPGLGRTRAMNALKLYYAQLALNQLWTPLFFGAGQITISFANLSALLGTIAVWGWTLKDVDERAAILTVPYLAWSAYATALNGFIWWKNSGKPFFGALRDRANEKKKGN</sequence>
<organism evidence="7 8">
    <name type="scientific">Meira miltonrushii</name>
    <dbReference type="NCBI Taxonomy" id="1280837"/>
    <lineage>
        <taxon>Eukaryota</taxon>
        <taxon>Fungi</taxon>
        <taxon>Dikarya</taxon>
        <taxon>Basidiomycota</taxon>
        <taxon>Ustilaginomycotina</taxon>
        <taxon>Exobasidiomycetes</taxon>
        <taxon>Exobasidiales</taxon>
        <taxon>Brachybasidiaceae</taxon>
        <taxon>Meira</taxon>
    </lineage>
</organism>
<evidence type="ECO:0000256" key="6">
    <source>
        <dbReference type="SAM" id="Phobius"/>
    </source>
</evidence>
<dbReference type="EMBL" id="KZ819602">
    <property type="protein sequence ID" value="PWN37438.1"/>
    <property type="molecule type" value="Genomic_DNA"/>
</dbReference>
<dbReference type="OrthoDB" id="8841220at2759"/>
<dbReference type="STRING" id="1280837.A0A316VK56"/>
<dbReference type="RefSeq" id="XP_025357740.1">
    <property type="nucleotide sequence ID" value="XM_025497146.1"/>
</dbReference>
<evidence type="ECO:0000256" key="2">
    <source>
        <dbReference type="ARBA" id="ARBA00007524"/>
    </source>
</evidence>
<evidence type="ECO:0000256" key="1">
    <source>
        <dbReference type="ARBA" id="ARBA00004141"/>
    </source>
</evidence>
<evidence type="ECO:0000256" key="4">
    <source>
        <dbReference type="ARBA" id="ARBA00022989"/>
    </source>
</evidence>
<dbReference type="CDD" id="cd15904">
    <property type="entry name" value="TSPO_MBR"/>
    <property type="match status" value="1"/>
</dbReference>
<accession>A0A316VK56</accession>